<dbReference type="AlphaFoldDB" id="A0A1Z4LPU2"/>
<accession>A0A1Z4LPU2</accession>
<dbReference type="Gene3D" id="3.80.10.10">
    <property type="entry name" value="Ribonuclease Inhibitor"/>
    <property type="match status" value="1"/>
</dbReference>
<evidence type="ECO:0000313" key="2">
    <source>
        <dbReference type="Proteomes" id="UP000218418"/>
    </source>
</evidence>
<sequence length="66" mass="7381">MTEEELLQVIEQAAAEGWTELDLGGNQLTNLKTLTLNFSLISNFPESINKLIKLGKLNLRENLVPN</sequence>
<protein>
    <submittedName>
        <fullName evidence="1">Miro domain-containing protein</fullName>
    </submittedName>
</protein>
<dbReference type="InterPro" id="IPR032675">
    <property type="entry name" value="LRR_dom_sf"/>
</dbReference>
<dbReference type="Proteomes" id="UP000218418">
    <property type="component" value="Chromosome"/>
</dbReference>
<dbReference type="EMBL" id="AP018227">
    <property type="protein sequence ID" value="BAY83270.1"/>
    <property type="molecule type" value="Genomic_DNA"/>
</dbReference>
<organism evidence="1 2">
    <name type="scientific">Calothrix parasitica NIES-267</name>
    <dbReference type="NCBI Taxonomy" id="1973488"/>
    <lineage>
        <taxon>Bacteria</taxon>
        <taxon>Bacillati</taxon>
        <taxon>Cyanobacteriota</taxon>
        <taxon>Cyanophyceae</taxon>
        <taxon>Nostocales</taxon>
        <taxon>Calotrichaceae</taxon>
        <taxon>Calothrix</taxon>
    </lineage>
</organism>
<dbReference type="SUPFAM" id="SSF52075">
    <property type="entry name" value="Outer arm dynein light chain 1"/>
    <property type="match status" value="1"/>
</dbReference>
<reference evidence="1 2" key="1">
    <citation type="submission" date="2017-06" db="EMBL/GenBank/DDBJ databases">
        <title>Genome sequencing of cyanobaciteial culture collection at National Institute for Environmental Studies (NIES).</title>
        <authorList>
            <person name="Hirose Y."/>
            <person name="Shimura Y."/>
            <person name="Fujisawa T."/>
            <person name="Nakamura Y."/>
            <person name="Kawachi M."/>
        </authorList>
    </citation>
    <scope>NUCLEOTIDE SEQUENCE [LARGE SCALE GENOMIC DNA]</scope>
    <source>
        <strain evidence="1 2">NIES-267</strain>
    </source>
</reference>
<evidence type="ECO:0000313" key="1">
    <source>
        <dbReference type="EMBL" id="BAY83270.1"/>
    </source>
</evidence>
<gene>
    <name evidence="1" type="ORF">NIES267_27570</name>
</gene>
<name>A0A1Z4LPU2_9CYAN</name>
<keyword evidence="2" id="KW-1185">Reference proteome</keyword>
<proteinExistence type="predicted"/>